<protein>
    <recommendedName>
        <fullName evidence="15">Glypican</fullName>
    </recommendedName>
</protein>
<evidence type="ECO:0008006" key="15">
    <source>
        <dbReference type="Google" id="ProtNLM"/>
    </source>
</evidence>
<evidence type="ECO:0000256" key="9">
    <source>
        <dbReference type="ARBA" id="ARBA00023207"/>
    </source>
</evidence>
<name>A0ABR1DPC1_NECAM</name>
<keyword evidence="9" id="KW-0357">Heparan sulfate</keyword>
<dbReference type="InterPro" id="IPR001863">
    <property type="entry name" value="Glypican"/>
</dbReference>
<keyword evidence="4" id="KW-0336">GPI-anchor</keyword>
<evidence type="ECO:0000256" key="10">
    <source>
        <dbReference type="ARBA" id="ARBA00023288"/>
    </source>
</evidence>
<feature type="region of interest" description="Disordered" evidence="12">
    <location>
        <begin position="564"/>
        <end position="602"/>
    </location>
</feature>
<evidence type="ECO:0000256" key="5">
    <source>
        <dbReference type="ARBA" id="ARBA00022729"/>
    </source>
</evidence>
<evidence type="ECO:0000256" key="4">
    <source>
        <dbReference type="ARBA" id="ARBA00022622"/>
    </source>
</evidence>
<evidence type="ECO:0000256" key="3">
    <source>
        <dbReference type="ARBA" id="ARBA00022475"/>
    </source>
</evidence>
<evidence type="ECO:0000256" key="6">
    <source>
        <dbReference type="ARBA" id="ARBA00022974"/>
    </source>
</evidence>
<organism evidence="13 14">
    <name type="scientific">Necator americanus</name>
    <name type="common">Human hookworm</name>
    <dbReference type="NCBI Taxonomy" id="51031"/>
    <lineage>
        <taxon>Eukaryota</taxon>
        <taxon>Metazoa</taxon>
        <taxon>Ecdysozoa</taxon>
        <taxon>Nematoda</taxon>
        <taxon>Chromadorea</taxon>
        <taxon>Rhabditida</taxon>
        <taxon>Rhabditina</taxon>
        <taxon>Rhabditomorpha</taxon>
        <taxon>Strongyloidea</taxon>
        <taxon>Ancylostomatidae</taxon>
        <taxon>Bunostominae</taxon>
        <taxon>Necator</taxon>
    </lineage>
</organism>
<evidence type="ECO:0000313" key="13">
    <source>
        <dbReference type="EMBL" id="KAK6752088.1"/>
    </source>
</evidence>
<dbReference type="PANTHER" id="PTHR10822">
    <property type="entry name" value="GLYPICAN"/>
    <property type="match status" value="1"/>
</dbReference>
<evidence type="ECO:0000256" key="12">
    <source>
        <dbReference type="SAM" id="MobiDB-lite"/>
    </source>
</evidence>
<keyword evidence="7" id="KW-0472">Membrane</keyword>
<dbReference type="PANTHER" id="PTHR10822:SF29">
    <property type="entry name" value="DIVISION ABNORMALLY DELAYED PROTEIN"/>
    <property type="match status" value="1"/>
</dbReference>
<keyword evidence="14" id="KW-1185">Reference proteome</keyword>
<keyword evidence="8" id="KW-0325">Glycoprotein</keyword>
<proteinExistence type="inferred from homology"/>
<dbReference type="EMBL" id="JAVFWL010000004">
    <property type="protein sequence ID" value="KAK6752088.1"/>
    <property type="molecule type" value="Genomic_DNA"/>
</dbReference>
<gene>
    <name evidence="13" type="primary">Necator_chrIV.g16779</name>
    <name evidence="13" type="ORF">RB195_003482</name>
</gene>
<evidence type="ECO:0000313" key="14">
    <source>
        <dbReference type="Proteomes" id="UP001303046"/>
    </source>
</evidence>
<evidence type="ECO:0000256" key="2">
    <source>
        <dbReference type="ARBA" id="ARBA00010260"/>
    </source>
</evidence>
<reference evidence="13 14" key="1">
    <citation type="submission" date="2023-08" db="EMBL/GenBank/DDBJ databases">
        <title>A Necator americanus chromosomal reference genome.</title>
        <authorList>
            <person name="Ilik V."/>
            <person name="Petrzelkova K.J."/>
            <person name="Pardy F."/>
            <person name="Fuh T."/>
            <person name="Niatou-Singa F.S."/>
            <person name="Gouil Q."/>
            <person name="Baker L."/>
            <person name="Ritchie M.E."/>
            <person name="Jex A.R."/>
            <person name="Gazzola D."/>
            <person name="Li H."/>
            <person name="Toshio Fujiwara R."/>
            <person name="Zhan B."/>
            <person name="Aroian R.V."/>
            <person name="Pafco B."/>
            <person name="Schwarz E.M."/>
        </authorList>
    </citation>
    <scope>NUCLEOTIDE SEQUENCE [LARGE SCALE GENOMIC DNA]</scope>
    <source>
        <strain evidence="13 14">Aroian</strain>
        <tissue evidence="13">Whole animal</tissue>
    </source>
</reference>
<keyword evidence="10" id="KW-0449">Lipoprotein</keyword>
<comment type="subcellular location">
    <subcellularLocation>
        <location evidence="1">Cell membrane</location>
        <topology evidence="1">Lipid-anchor</topology>
        <topology evidence="1">GPI-anchor</topology>
    </subcellularLocation>
</comment>
<comment type="caution">
    <text evidence="13">The sequence shown here is derived from an EMBL/GenBank/DDBJ whole genome shotgun (WGS) entry which is preliminary data.</text>
</comment>
<dbReference type="Proteomes" id="UP001303046">
    <property type="component" value="Unassembled WGS sequence"/>
</dbReference>
<evidence type="ECO:0000256" key="11">
    <source>
        <dbReference type="RuleBase" id="RU003518"/>
    </source>
</evidence>
<evidence type="ECO:0000256" key="7">
    <source>
        <dbReference type="ARBA" id="ARBA00023136"/>
    </source>
</evidence>
<evidence type="ECO:0000256" key="1">
    <source>
        <dbReference type="ARBA" id="ARBA00004609"/>
    </source>
</evidence>
<accession>A0ABR1DPC1</accession>
<keyword evidence="3" id="KW-1003">Cell membrane</keyword>
<sequence length="602" mass="68309">MLKKSHYDYSTLLKKGPATDLKICTGENVCCTKNIEDEIIQNSEKLFKAQLEDKILVLRHLINTNLNSFRTYFYNSLNVCHERLDTLFGRTYGPFYQSNSQIFDTFFNRLRAFSSPFSDSKVPQITSKLFEDMFVIMFQLMNPMHSVTSVQRRCLLEAMPEIAPFGDVPEKVTHHLEKPLVFWKHFVSGLDNMYNVLDGFMNVSSSKECRLNLAKMWDCSLCSGAADSKPCPGLCMNVMKGCLGDWTEIDQQWNAVIDSLLKISSRIRGNQNLHNTLQPLPVQLSEAIMEMQERGITVSNKAIARCYPIEDLMQTARHLRSTRHRRAVIPKTKRSVTDQAESYGKVLNSLMTSFAERLESLRGWFSALPSSFCSDSGLVTKENETCWNGTALAPYTNEVAGDGLANQATNPEYQADRFLPYRGLFVDERLRLGMLAFRLQNVLYGQNYTNYHVEGSGDPDDEDYDEGSGLSIVPLYSTDSTEQALELKISTPKLAQERLKNFTLELTASNGMNRDEALRVYYDDYDHSCCRAARAPCNHELTSELASRCRDAIEEDLKERRAEVLAEAADAAEPGQSDLHEEQKETSGLGSIYKRRGYTEED</sequence>
<keyword evidence="5" id="KW-0732">Signal</keyword>
<dbReference type="Pfam" id="PF01153">
    <property type="entry name" value="Glypican"/>
    <property type="match status" value="1"/>
</dbReference>
<keyword evidence="6" id="KW-0654">Proteoglycan</keyword>
<comment type="similarity">
    <text evidence="2 11">Belongs to the glypican family.</text>
</comment>
<evidence type="ECO:0000256" key="8">
    <source>
        <dbReference type="ARBA" id="ARBA00023180"/>
    </source>
</evidence>